<dbReference type="NCBIfam" id="TIGR04085">
    <property type="entry name" value="rSAM_more_4Fe4S"/>
    <property type="match status" value="1"/>
</dbReference>
<organism evidence="2 3">
    <name type="scientific">Geoalkalibacter halelectricus</name>
    <dbReference type="NCBI Taxonomy" id="2847045"/>
    <lineage>
        <taxon>Bacteria</taxon>
        <taxon>Pseudomonadati</taxon>
        <taxon>Thermodesulfobacteriota</taxon>
        <taxon>Desulfuromonadia</taxon>
        <taxon>Desulfuromonadales</taxon>
        <taxon>Geoalkalibacteraceae</taxon>
        <taxon>Geoalkalibacter</taxon>
    </lineage>
</organism>
<sequence length="310" mass="33596">MSLDLLDAPLRVTWDLYQPGFGLSRDNLHTLAERLLEAGVFFVWLDGSPARHPDHQHLITRLAQGCQVSLTIQPAPEDLSRLSPGLPLGEVFLDVSALGEANFSLVAGAVEGLRDLGYAPALLLRPSRNNLALLPLVAQWCRDLGVGRLKLPNTPVKAQHTGPEELGLPGPQEIAALRRYIGDDAAALRKGLDLQVHDLFIWEILFPPGHSDRGEFRGCQAGNSLGHVTVTGELYPCASWPLSLGSLLESSLTELWQSALRMAVRSTIARLPAACRGCRDLPVCFGGCRGLAETFPRHSAGRDLMCSGPR</sequence>
<dbReference type="RefSeq" id="WP_260746899.1">
    <property type="nucleotide sequence ID" value="NZ_CP092109.1"/>
</dbReference>
<dbReference type="Proteomes" id="UP001060414">
    <property type="component" value="Chromosome"/>
</dbReference>
<dbReference type="InterPro" id="IPR050377">
    <property type="entry name" value="Radical_SAM_PqqE_MftC-like"/>
</dbReference>
<dbReference type="Pfam" id="PF13186">
    <property type="entry name" value="SPASM"/>
    <property type="match status" value="1"/>
</dbReference>
<dbReference type="InterPro" id="IPR023885">
    <property type="entry name" value="4Fe4S-binding_SPASM_dom"/>
</dbReference>
<dbReference type="InterPro" id="IPR013785">
    <property type="entry name" value="Aldolase_TIM"/>
</dbReference>
<gene>
    <name evidence="2" type="ORF">L9S41_12760</name>
</gene>
<evidence type="ECO:0000313" key="2">
    <source>
        <dbReference type="EMBL" id="UWZ78545.1"/>
    </source>
</evidence>
<proteinExistence type="predicted"/>
<protein>
    <submittedName>
        <fullName evidence="2">SPASM domain-containing protein</fullName>
    </submittedName>
</protein>
<dbReference type="PANTHER" id="PTHR11228">
    <property type="entry name" value="RADICAL SAM DOMAIN PROTEIN"/>
    <property type="match status" value="1"/>
</dbReference>
<name>A0ABY5ZKV2_9BACT</name>
<keyword evidence="3" id="KW-1185">Reference proteome</keyword>
<dbReference type="InterPro" id="IPR058240">
    <property type="entry name" value="rSAM_sf"/>
</dbReference>
<feature type="domain" description="4Fe4S-binding SPASM" evidence="1">
    <location>
        <begin position="219"/>
        <end position="278"/>
    </location>
</feature>
<dbReference type="Gene3D" id="3.20.20.70">
    <property type="entry name" value="Aldolase class I"/>
    <property type="match status" value="1"/>
</dbReference>
<dbReference type="SUPFAM" id="SSF102114">
    <property type="entry name" value="Radical SAM enzymes"/>
    <property type="match status" value="1"/>
</dbReference>
<evidence type="ECO:0000313" key="3">
    <source>
        <dbReference type="Proteomes" id="UP001060414"/>
    </source>
</evidence>
<reference evidence="2" key="1">
    <citation type="journal article" date="2022" name="Environ. Microbiol.">
        <title>Geoalkalibacter halelectricus SAP #1 sp. nov. possessing extracellular electron transfer and mineral#reducing capabilities from a haloalkaline environment.</title>
        <authorList>
            <person name="Yadav S."/>
            <person name="Singh R."/>
            <person name="Sundharam S.S."/>
            <person name="Chaudhary S."/>
            <person name="Krishnamurthi S."/>
            <person name="Patil S.A."/>
        </authorList>
    </citation>
    <scope>NUCLEOTIDE SEQUENCE</scope>
    <source>
        <strain evidence="2">SAP-1</strain>
    </source>
</reference>
<dbReference type="EMBL" id="CP092109">
    <property type="protein sequence ID" value="UWZ78545.1"/>
    <property type="molecule type" value="Genomic_DNA"/>
</dbReference>
<accession>A0ABY5ZKV2</accession>
<evidence type="ECO:0000259" key="1">
    <source>
        <dbReference type="Pfam" id="PF13186"/>
    </source>
</evidence>
<dbReference type="PANTHER" id="PTHR11228:SF7">
    <property type="entry name" value="PQQA PEPTIDE CYCLASE"/>
    <property type="match status" value="1"/>
</dbReference>